<dbReference type="NCBIfam" id="TIGR03696">
    <property type="entry name" value="Rhs_assc_core"/>
    <property type="match status" value="1"/>
</dbReference>
<accession>A0ABT4AHV7</accession>
<dbReference type="PANTHER" id="PTHR32305:SF17">
    <property type="entry name" value="TRNA NUCLEASE WAPA"/>
    <property type="match status" value="1"/>
</dbReference>
<protein>
    <recommendedName>
        <fullName evidence="11">Insecticide toxin TcdB middle/N-terminal domain-containing protein</fullName>
    </recommendedName>
</protein>
<keyword evidence="5" id="KW-1133">Transmembrane helix</keyword>
<sequence length="2034" mass="216250">MSNRYSGPTSWAFLFLSGLVGGSALAEAPSNQTQSVDTYYGAFSTSEPIAVPAFHGLEPSLRLTYSSTGGSGVAGAGWSLEGFSTIVRASPGKGTPRYDGADLFVLDGQELVACTAGSPSPSCTTGGTHATRIESYQRIKYDAAANTWTAWNKDGTRRSYAPLFQTSHGTYRWGMSSVTDTSGNTASYGWWCDGSPALDCYPDSVSYNGTVVRLYREARPDVSTFANGSSTLGTTRYRLKSVDVVTGGSRVRAYKLSYTANASTGLSLLANVQQFGRDATLDGTGTVTGGSAWPASSFSYDSAGLGLASAALPPSGMWSRLWDGASAGWPSGGPSDGGVRYGDFDGDGRQDALWMMWECKGWFGSGCEAHRELWLNKVTGWVAGALPPTGGYFALNDGSSLVDGGLRVADVNGDGKSDLLWSLWECTGWYGEGCQAHRETWLSTGSGWVAGAAPPGGGYFALNDSASQGDGGLQLADVNGDGKSDLVWSLWECNGWYGAGCQGHRETWLSTGNGWVAGAAPPGGGYFAMNDGAGRMDGGLRLADINGDGKADLLWSLWECVGWYGAGCQAHRETWLSTGSGWVAGAAPAGGGYFAMNDGAGMMDGGLRLADTNGDGKTDLVWSLWECNGWYGEGCQGHRETWLSTGNGWAVGPAPAGGGYFVMSDGAGKGDGGLRLSDVNGDGRSDLVWSLWECNGWYGEGCQAHRETWLSTGNGWAAGVAPGTGGYFAQWDGEGKGSAGLELVDLDGDGGEDLLWQLWECASWFGAGCQGHKEAVRYTAGRNLLISMANGLGGTTTVAYTPSSAWSNTYLPVGAVLQTVSSLNNCDGRGNCSQTRYQYQGGLWSSSERRFLGFRKVTSVLDAAGNYTETYYHQHVGCISKPEVTYYRSASGGLFKYSTFGYSESASAPFTSLMTERWEYECNLSASCRRTLLQIGYDQYGNGYLTYEHGDYDVAGDERTSLRGLYPNTGAYVVGLHAYENIYAGIGTGGTLLKQTLSEYDGNGTYAAAPTKGRLTRQRAWNNQTGGYVNRSFGYDAWGNLTSETDERGYTRTMEYDATYHVQEARRCNALGQCSTKTWDAAQGLVKSQTDINGNVTTYTHDALGRPVKTQLPDGSTEAFAYLDWGNPGAQRIRRTVSDGTGDGLWMEVYEDGLGRQYRTVKEGGYAQETLYSDGSTRVWKKSAQYGPGETPRYQVFSFDGLGRLRTITNPDGTLGQRVYGNGYVTSYDELNREKVVWTDAYGQTTQVREKNGSTYQYTTYKYDLLGNLVRVTDAAGNATTVSWDSLGRKLAGCDPDTGCSSYTYDDAGHILTYRDAKGQVSSFTYDVLGRRLTKTLADGKQVRWTYDEAGHGAGKGTLTSVVEPSGSESRNYDSAGRVTSLTKCVTGVCYTSSQSYDVAGRLARVTYPDGEAVTYGYDTAGRLGSVSGYVNGFTYNGRGQLLSAAYANGTTARFTYADARQWMTEASVTGPSGTLYQAGYGYDAGGRVTSMSSATNSLSNLGYGYDALNRLTSVTGNQSQAFSYDALGNITWNSQVGNYQYADGTHRHAATVAGGNTYTYDANGHLVSGGGRTLTWDADNRLASVTTASGTTAFAYDATGQRVVKSGPSGVTRYFGALVELGSKGLTKHYYAGPLLVAKRDATGPTWYHQDHLGSVRALTNQAGQKVASYDYSAFGATLASNSSVANSRGYGGHESDETGLVYMNARYYDPQLGRFISPDALVPSSGNPQALNRYAYVYNNPISNTDPTGHVPVVAAIATAVSVGVATSFTGAAFVISVVGAATVTAGYVLKDPMLMSIGGVLLGASSAYVFGAGFLADKFTAQAAWVGGSVSALTSPVSPLDPQLKQAIGLAYTAQSLFHEFKHMDENIRTGADQMRERLTEQDRATILAQKQGKLDGLTDANRALRDNPSAWKPWQRQYGEAMERMTQGALSAGEAIALNPSGGLVGPGDGWMTQALEVTTGWIPGVKAHGVLHDAAGFLAGKDGFGVGPGYLYLGHNFFGMSKTLPIAGQVEGIAGTGGNSVSAIFPRLF</sequence>
<dbReference type="InterPro" id="IPR006530">
    <property type="entry name" value="YD"/>
</dbReference>
<reference evidence="9 10" key="1">
    <citation type="submission" date="2022-11" db="EMBL/GenBank/DDBJ databases">
        <title>Minimal conservation of predation-associated metabolite biosynthetic gene clusters underscores biosynthetic potential of Myxococcota including descriptions for ten novel species: Archangium lansinium sp. nov., Myxococcus landrumus sp. nov., Nannocystis bai.</title>
        <authorList>
            <person name="Ahearne A."/>
            <person name="Stevens C."/>
            <person name="Phillips K."/>
        </authorList>
    </citation>
    <scope>NUCLEOTIDE SEQUENCE [LARGE SCALE GENOMIC DNA]</scope>
    <source>
        <strain evidence="9 10">MIWBW</strain>
    </source>
</reference>
<feature type="transmembrane region" description="Helical" evidence="5">
    <location>
        <begin position="1755"/>
        <end position="1784"/>
    </location>
</feature>
<feature type="domain" description="Teneurin-like YD-shell" evidence="8">
    <location>
        <begin position="1482"/>
        <end position="1744"/>
    </location>
</feature>
<comment type="subcellular location">
    <subcellularLocation>
        <location evidence="1">Secreted</location>
    </subcellularLocation>
</comment>
<dbReference type="Pfam" id="PF12256">
    <property type="entry name" value="TcdB_toxin_midN"/>
    <property type="match status" value="1"/>
</dbReference>
<keyword evidence="5" id="KW-0812">Transmembrane</keyword>
<keyword evidence="10" id="KW-1185">Reference proteome</keyword>
<evidence type="ECO:0000256" key="6">
    <source>
        <dbReference type="SAM" id="SignalP"/>
    </source>
</evidence>
<dbReference type="PANTHER" id="PTHR32305">
    <property type="match status" value="1"/>
</dbReference>
<dbReference type="Pfam" id="PF03534">
    <property type="entry name" value="SpvB"/>
    <property type="match status" value="1"/>
</dbReference>
<dbReference type="Gene3D" id="2.180.10.10">
    <property type="entry name" value="RHS repeat-associated core"/>
    <property type="match status" value="2"/>
</dbReference>
<keyword evidence="4" id="KW-0843">Virulence</keyword>
<feature type="domain" description="Insecticide toxin TcdB middle/N-terminal" evidence="7">
    <location>
        <begin position="741"/>
        <end position="874"/>
    </location>
</feature>
<dbReference type="Pfam" id="PF05593">
    <property type="entry name" value="RHS_repeat"/>
    <property type="match status" value="6"/>
</dbReference>
<dbReference type="InterPro" id="IPR022045">
    <property type="entry name" value="TcdB_toxin_mid/N"/>
</dbReference>
<evidence type="ECO:0000313" key="9">
    <source>
        <dbReference type="EMBL" id="MCY1080484.1"/>
    </source>
</evidence>
<dbReference type="InterPro" id="IPR031325">
    <property type="entry name" value="RHS_repeat"/>
</dbReference>
<dbReference type="InterPro" id="IPR028994">
    <property type="entry name" value="Integrin_alpha_N"/>
</dbReference>
<keyword evidence="3" id="KW-0677">Repeat</keyword>
<evidence type="ECO:0008006" key="11">
    <source>
        <dbReference type="Google" id="ProtNLM"/>
    </source>
</evidence>
<dbReference type="RefSeq" id="WP_267539145.1">
    <property type="nucleotide sequence ID" value="NZ_JAPNKA010000001.1"/>
</dbReference>
<name>A0ABT4AHV7_9BACT</name>
<dbReference type="EMBL" id="JAPNKA010000001">
    <property type="protein sequence ID" value="MCY1080484.1"/>
    <property type="molecule type" value="Genomic_DNA"/>
</dbReference>
<evidence type="ECO:0000256" key="4">
    <source>
        <dbReference type="ARBA" id="ARBA00023026"/>
    </source>
</evidence>
<evidence type="ECO:0000259" key="7">
    <source>
        <dbReference type="Pfam" id="PF12256"/>
    </source>
</evidence>
<dbReference type="SUPFAM" id="SSF69318">
    <property type="entry name" value="Integrin alpha N-terminal domain"/>
    <property type="match status" value="1"/>
</dbReference>
<feature type="chain" id="PRO_5046664111" description="Insecticide toxin TcdB middle/N-terminal domain-containing protein" evidence="6">
    <location>
        <begin position="27"/>
        <end position="2034"/>
    </location>
</feature>
<evidence type="ECO:0000256" key="3">
    <source>
        <dbReference type="ARBA" id="ARBA00022737"/>
    </source>
</evidence>
<keyword evidence="6" id="KW-0732">Signal</keyword>
<evidence type="ECO:0000256" key="1">
    <source>
        <dbReference type="ARBA" id="ARBA00004613"/>
    </source>
</evidence>
<evidence type="ECO:0000256" key="2">
    <source>
        <dbReference type="ARBA" id="ARBA00022525"/>
    </source>
</evidence>
<dbReference type="Pfam" id="PF25023">
    <property type="entry name" value="TEN_YD-shell"/>
    <property type="match status" value="1"/>
</dbReference>
<organism evidence="9 10">
    <name type="scientific">Archangium lansingense</name>
    <dbReference type="NCBI Taxonomy" id="2995310"/>
    <lineage>
        <taxon>Bacteria</taxon>
        <taxon>Pseudomonadati</taxon>
        <taxon>Myxococcota</taxon>
        <taxon>Myxococcia</taxon>
        <taxon>Myxococcales</taxon>
        <taxon>Cystobacterineae</taxon>
        <taxon>Archangiaceae</taxon>
        <taxon>Archangium</taxon>
    </lineage>
</organism>
<evidence type="ECO:0000256" key="5">
    <source>
        <dbReference type="SAM" id="Phobius"/>
    </source>
</evidence>
<keyword evidence="2" id="KW-0964">Secreted</keyword>
<evidence type="ECO:0000313" key="10">
    <source>
        <dbReference type="Proteomes" id="UP001207654"/>
    </source>
</evidence>
<comment type="caution">
    <text evidence="9">The sequence shown here is derived from an EMBL/GenBank/DDBJ whole genome shotgun (WGS) entry which is preliminary data.</text>
</comment>
<dbReference type="InterPro" id="IPR056823">
    <property type="entry name" value="TEN-like_YD-shell"/>
</dbReference>
<keyword evidence="5" id="KW-0472">Membrane</keyword>
<dbReference type="InterPro" id="IPR003284">
    <property type="entry name" value="Sal_SpvB"/>
</dbReference>
<proteinExistence type="predicted"/>
<dbReference type="NCBIfam" id="TIGR01643">
    <property type="entry name" value="YD_repeat_2x"/>
    <property type="match status" value="4"/>
</dbReference>
<dbReference type="InterPro" id="IPR022385">
    <property type="entry name" value="Rhs_assc_core"/>
</dbReference>
<evidence type="ECO:0000259" key="8">
    <source>
        <dbReference type="Pfam" id="PF25023"/>
    </source>
</evidence>
<feature type="transmembrane region" description="Helical" evidence="5">
    <location>
        <begin position="1796"/>
        <end position="1819"/>
    </location>
</feature>
<gene>
    <name evidence="9" type="ORF">OV287_39155</name>
</gene>
<dbReference type="Proteomes" id="UP001207654">
    <property type="component" value="Unassembled WGS sequence"/>
</dbReference>
<feature type="signal peptide" evidence="6">
    <location>
        <begin position="1"/>
        <end position="26"/>
    </location>
</feature>
<dbReference type="InterPro" id="IPR050708">
    <property type="entry name" value="T6SS_VgrG/RHS"/>
</dbReference>